<keyword evidence="8" id="KW-0044">Antibiotic</keyword>
<dbReference type="GO" id="GO:0042742">
    <property type="term" value="P:defense response to bacterium"/>
    <property type="evidence" value="ECO:0007669"/>
    <property type="project" value="UniProtKB-KW"/>
</dbReference>
<dbReference type="OMA" id="NICTSME"/>
<keyword evidence="5" id="KW-0399">Innate immunity</keyword>
<evidence type="ECO:0000256" key="7">
    <source>
        <dbReference type="ARBA" id="ARBA00022859"/>
    </source>
</evidence>
<keyword evidence="6 9" id="KW-0732">Signal</keyword>
<feature type="domain" description="Reelin" evidence="10">
    <location>
        <begin position="16"/>
        <end position="181"/>
    </location>
</feature>
<dbReference type="PANTHER" id="PTHR45828:SF9">
    <property type="entry name" value="CELL WALL INTEGRITY AND STRESS RESPONSE COMPONENT 4-LIKE-RELATED"/>
    <property type="match status" value="1"/>
</dbReference>
<name>A0A336M2G4_CULSO</name>
<evidence type="ECO:0000256" key="4">
    <source>
        <dbReference type="ARBA" id="ARBA00022529"/>
    </source>
</evidence>
<comment type="similarity">
    <text evidence="2">Belongs to the insect defense protein family.</text>
</comment>
<evidence type="ECO:0000256" key="3">
    <source>
        <dbReference type="ARBA" id="ARBA00022525"/>
    </source>
</evidence>
<keyword evidence="7" id="KW-0391">Immunity</keyword>
<dbReference type="VEuPathDB" id="VectorBase:CSON008148"/>
<evidence type="ECO:0000259" key="10">
    <source>
        <dbReference type="PROSITE" id="PS51019"/>
    </source>
</evidence>
<feature type="signal peptide" evidence="9">
    <location>
        <begin position="1"/>
        <end position="21"/>
    </location>
</feature>
<comment type="subcellular location">
    <subcellularLocation>
        <location evidence="1">Secreted</location>
    </subcellularLocation>
</comment>
<evidence type="ECO:0000256" key="2">
    <source>
        <dbReference type="ARBA" id="ARBA00008501"/>
    </source>
</evidence>
<dbReference type="InterPro" id="IPR002861">
    <property type="entry name" value="Reeler_dom"/>
</dbReference>
<dbReference type="InterPro" id="IPR051237">
    <property type="entry name" value="Ferric-chelate_Red/DefProt"/>
</dbReference>
<evidence type="ECO:0000256" key="1">
    <source>
        <dbReference type="ARBA" id="ARBA00004613"/>
    </source>
</evidence>
<dbReference type="AlphaFoldDB" id="A0A336M2G4"/>
<accession>A0A336M2G4</accession>
<dbReference type="GO" id="GO:0005576">
    <property type="term" value="C:extracellular region"/>
    <property type="evidence" value="ECO:0007669"/>
    <property type="project" value="UniProtKB-SubCell"/>
</dbReference>
<dbReference type="EMBL" id="UFQS01000307">
    <property type="protein sequence ID" value="SSX02699.1"/>
    <property type="molecule type" value="Genomic_DNA"/>
</dbReference>
<sequence>MKSSLILIFFIIFIGHFYVQAYPGSAPTSQCESMSPRHGANLPQTEPSPFRIALNGTKIESTGNLIEVTIESSDPLKEFKRFLVQAREDPSIYKTVGTFSIENEIINQAKALTCQVEADTMTHINRDGKSNVKFLYVAPIGFKGTVTIVATIVESFDVFYEKVTSEPISIDTSEEISTTVF</sequence>
<protein>
    <submittedName>
        <fullName evidence="12">CSON008148 protein</fullName>
    </submittedName>
</protein>
<keyword evidence="4" id="KW-0929">Antimicrobial</keyword>
<dbReference type="PROSITE" id="PS51019">
    <property type="entry name" value="REELIN"/>
    <property type="match status" value="1"/>
</dbReference>
<proteinExistence type="inferred from homology"/>
<dbReference type="CDD" id="cd08544">
    <property type="entry name" value="Reeler"/>
    <property type="match status" value="1"/>
</dbReference>
<evidence type="ECO:0000256" key="9">
    <source>
        <dbReference type="SAM" id="SignalP"/>
    </source>
</evidence>
<keyword evidence="3" id="KW-0964">Secreted</keyword>
<dbReference type="InterPro" id="IPR042307">
    <property type="entry name" value="Reeler_sf"/>
</dbReference>
<dbReference type="Pfam" id="PF02014">
    <property type="entry name" value="Reeler"/>
    <property type="match status" value="1"/>
</dbReference>
<dbReference type="Gene3D" id="2.60.40.4060">
    <property type="entry name" value="Reeler domain"/>
    <property type="match status" value="1"/>
</dbReference>
<evidence type="ECO:0000313" key="11">
    <source>
        <dbReference type="EMBL" id="SSX02699.1"/>
    </source>
</evidence>
<organism evidence="12">
    <name type="scientific">Culicoides sonorensis</name>
    <name type="common">Biting midge</name>
    <dbReference type="NCBI Taxonomy" id="179676"/>
    <lineage>
        <taxon>Eukaryota</taxon>
        <taxon>Metazoa</taxon>
        <taxon>Ecdysozoa</taxon>
        <taxon>Arthropoda</taxon>
        <taxon>Hexapoda</taxon>
        <taxon>Insecta</taxon>
        <taxon>Pterygota</taxon>
        <taxon>Neoptera</taxon>
        <taxon>Endopterygota</taxon>
        <taxon>Diptera</taxon>
        <taxon>Nematocera</taxon>
        <taxon>Chironomoidea</taxon>
        <taxon>Ceratopogonidae</taxon>
        <taxon>Ceratopogoninae</taxon>
        <taxon>Culicoides</taxon>
        <taxon>Monoculicoides</taxon>
    </lineage>
</organism>
<dbReference type="GO" id="GO:0016020">
    <property type="term" value="C:membrane"/>
    <property type="evidence" value="ECO:0007669"/>
    <property type="project" value="TreeGrafter"/>
</dbReference>
<evidence type="ECO:0000256" key="5">
    <source>
        <dbReference type="ARBA" id="ARBA00022588"/>
    </source>
</evidence>
<dbReference type="GO" id="GO:0045087">
    <property type="term" value="P:innate immune response"/>
    <property type="evidence" value="ECO:0007669"/>
    <property type="project" value="UniProtKB-KW"/>
</dbReference>
<feature type="chain" id="PRO_5033778370" evidence="9">
    <location>
        <begin position="22"/>
        <end position="181"/>
    </location>
</feature>
<dbReference type="PANTHER" id="PTHR45828">
    <property type="entry name" value="CYTOCHROME B561/FERRIC REDUCTASE TRANSMEMBRANE"/>
    <property type="match status" value="1"/>
</dbReference>
<gene>
    <name evidence="12" type="primary">CSON008148</name>
</gene>
<evidence type="ECO:0000313" key="12">
    <source>
        <dbReference type="EMBL" id="SSX23073.1"/>
    </source>
</evidence>
<evidence type="ECO:0000256" key="8">
    <source>
        <dbReference type="ARBA" id="ARBA00023022"/>
    </source>
</evidence>
<reference evidence="11" key="1">
    <citation type="submission" date="2018-04" db="EMBL/GenBank/DDBJ databases">
        <authorList>
            <person name="Go L.Y."/>
            <person name="Mitchell J.A."/>
        </authorList>
    </citation>
    <scope>NUCLEOTIDE SEQUENCE</scope>
    <source>
        <tissue evidence="11">Whole organism</tissue>
    </source>
</reference>
<reference evidence="12" key="2">
    <citation type="submission" date="2018-07" db="EMBL/GenBank/DDBJ databases">
        <authorList>
            <person name="Quirk P.G."/>
            <person name="Krulwich T.A."/>
        </authorList>
    </citation>
    <scope>NUCLEOTIDE SEQUENCE</scope>
</reference>
<evidence type="ECO:0000256" key="6">
    <source>
        <dbReference type="ARBA" id="ARBA00022729"/>
    </source>
</evidence>
<dbReference type="EMBL" id="UFQT01000307">
    <property type="protein sequence ID" value="SSX23073.1"/>
    <property type="molecule type" value="Genomic_DNA"/>
</dbReference>